<reference evidence="1" key="1">
    <citation type="submission" date="2014-11" db="EMBL/GenBank/DDBJ databases">
        <authorList>
            <person name="Amaro Gonzalez C."/>
        </authorList>
    </citation>
    <scope>NUCLEOTIDE SEQUENCE</scope>
</reference>
<dbReference type="EMBL" id="GBXM01023189">
    <property type="protein sequence ID" value="JAH85388.1"/>
    <property type="molecule type" value="Transcribed_RNA"/>
</dbReference>
<protein>
    <submittedName>
        <fullName evidence="1">Uncharacterized protein</fullName>
    </submittedName>
</protein>
<evidence type="ECO:0000313" key="1">
    <source>
        <dbReference type="EMBL" id="JAH85388.1"/>
    </source>
</evidence>
<name>A0A0E9W7D6_ANGAN</name>
<sequence>MSKVVDQFYYRSAINIPNGTQCSVSHLSDKVAKKPSTIIIKETSSQVASSADKPEG</sequence>
<organism evidence="1">
    <name type="scientific">Anguilla anguilla</name>
    <name type="common">European freshwater eel</name>
    <name type="synonym">Muraena anguilla</name>
    <dbReference type="NCBI Taxonomy" id="7936"/>
    <lineage>
        <taxon>Eukaryota</taxon>
        <taxon>Metazoa</taxon>
        <taxon>Chordata</taxon>
        <taxon>Craniata</taxon>
        <taxon>Vertebrata</taxon>
        <taxon>Euteleostomi</taxon>
        <taxon>Actinopterygii</taxon>
        <taxon>Neopterygii</taxon>
        <taxon>Teleostei</taxon>
        <taxon>Anguilliformes</taxon>
        <taxon>Anguillidae</taxon>
        <taxon>Anguilla</taxon>
    </lineage>
</organism>
<proteinExistence type="predicted"/>
<accession>A0A0E9W7D6</accession>
<dbReference type="AlphaFoldDB" id="A0A0E9W7D6"/>
<reference evidence="1" key="2">
    <citation type="journal article" date="2015" name="Fish Shellfish Immunol.">
        <title>Early steps in the European eel (Anguilla anguilla)-Vibrio vulnificus interaction in the gills: Role of the RtxA13 toxin.</title>
        <authorList>
            <person name="Callol A."/>
            <person name="Pajuelo D."/>
            <person name="Ebbesson L."/>
            <person name="Teles M."/>
            <person name="MacKenzie S."/>
            <person name="Amaro C."/>
        </authorList>
    </citation>
    <scope>NUCLEOTIDE SEQUENCE</scope>
</reference>